<feature type="coiled-coil region" evidence="1">
    <location>
        <begin position="32"/>
        <end position="59"/>
    </location>
</feature>
<evidence type="ECO:0000313" key="4">
    <source>
        <dbReference type="EMBL" id="MDZ5470410.1"/>
    </source>
</evidence>
<organism evidence="4 5">
    <name type="scientific">Robertmurraya mangrovi</name>
    <dbReference type="NCBI Taxonomy" id="3098077"/>
    <lineage>
        <taxon>Bacteria</taxon>
        <taxon>Bacillati</taxon>
        <taxon>Bacillota</taxon>
        <taxon>Bacilli</taxon>
        <taxon>Bacillales</taxon>
        <taxon>Bacillaceae</taxon>
        <taxon>Robertmurraya</taxon>
    </lineage>
</organism>
<proteinExistence type="predicted"/>
<evidence type="ECO:0000313" key="5">
    <source>
        <dbReference type="Proteomes" id="UP001290455"/>
    </source>
</evidence>
<dbReference type="EMBL" id="JAXOFX010000001">
    <property type="protein sequence ID" value="MDZ5470410.1"/>
    <property type="molecule type" value="Genomic_DNA"/>
</dbReference>
<dbReference type="InterPro" id="IPR013222">
    <property type="entry name" value="Glyco_hyd_98_carb-bd"/>
</dbReference>
<dbReference type="Gene3D" id="2.60.120.1060">
    <property type="entry name" value="NPCBM/NEW2 domain"/>
    <property type="match status" value="1"/>
</dbReference>
<comment type="caution">
    <text evidence="4">The sequence shown here is derived from an EMBL/GenBank/DDBJ whole genome shotgun (WGS) entry which is preliminary data.</text>
</comment>
<evidence type="ECO:0000259" key="3">
    <source>
        <dbReference type="Pfam" id="PF08305"/>
    </source>
</evidence>
<evidence type="ECO:0000256" key="1">
    <source>
        <dbReference type="SAM" id="Coils"/>
    </source>
</evidence>
<sequence>MKKQINSWFTICIIAMLLFYIPTASSASGDSVSDLKKQISTLKKELAKVKKENAEFKKVTKPFSGGIYIDGVKERSASFLTYKGKNYVSLEDVVPALRGGGENGYKFVSSKKQLYVGVFPVKGAIQLTNYPYYNYYGGVVYNNGGKGYTINGERYITGISGVNYIDPEGIIFKVKQKYKYLNFKVGAQDGSKPYKSQISIKADGNIIYNSGDLEIQEDAVDVSLDIADYDVLTIEFDGWDYSHPVMASPILIPK</sequence>
<feature type="signal peptide" evidence="2">
    <location>
        <begin position="1"/>
        <end position="27"/>
    </location>
</feature>
<dbReference type="SUPFAM" id="SSF49785">
    <property type="entry name" value="Galactose-binding domain-like"/>
    <property type="match status" value="1"/>
</dbReference>
<dbReference type="Proteomes" id="UP001290455">
    <property type="component" value="Unassembled WGS sequence"/>
</dbReference>
<name>A0ABU5ITC5_9BACI</name>
<gene>
    <name evidence="4" type="ORF">SM124_01490</name>
</gene>
<evidence type="ECO:0000256" key="2">
    <source>
        <dbReference type="SAM" id="SignalP"/>
    </source>
</evidence>
<feature type="chain" id="PRO_5047455737" evidence="2">
    <location>
        <begin position="28"/>
        <end position="254"/>
    </location>
</feature>
<keyword evidence="5" id="KW-1185">Reference proteome</keyword>
<dbReference type="RefSeq" id="WP_322444712.1">
    <property type="nucleotide sequence ID" value="NZ_JAXOFX010000001.1"/>
</dbReference>
<keyword evidence="1" id="KW-0175">Coiled coil</keyword>
<dbReference type="Pfam" id="PF08305">
    <property type="entry name" value="NPCBM"/>
    <property type="match status" value="1"/>
</dbReference>
<dbReference type="InterPro" id="IPR008979">
    <property type="entry name" value="Galactose-bd-like_sf"/>
</dbReference>
<keyword evidence="2" id="KW-0732">Signal</keyword>
<feature type="domain" description="Glycosyl hydrolase family 98 putative carbohydrate-binding module" evidence="3">
    <location>
        <begin position="143"/>
        <end position="234"/>
    </location>
</feature>
<dbReference type="InterPro" id="IPR038637">
    <property type="entry name" value="NPCBM_sf"/>
</dbReference>
<protein>
    <submittedName>
        <fullName evidence="4">NPCBM/NEW2 domain-containing protein</fullName>
    </submittedName>
</protein>
<reference evidence="4 5" key="1">
    <citation type="submission" date="2023-11" db="EMBL/GenBank/DDBJ databases">
        <title>Bacillus jintuensis, isolated from a mudflat on the Beibu Gulf coast.</title>
        <authorList>
            <person name="Li M."/>
        </authorList>
    </citation>
    <scope>NUCLEOTIDE SEQUENCE [LARGE SCALE GENOMIC DNA]</scope>
    <source>
        <strain evidence="4 5">31A1R</strain>
    </source>
</reference>
<accession>A0ABU5ITC5</accession>